<dbReference type="AlphaFoldDB" id="A0AAD9UVQ6"/>
<feature type="region of interest" description="Disordered" evidence="2">
    <location>
        <begin position="452"/>
        <end position="472"/>
    </location>
</feature>
<evidence type="ECO:0000256" key="1">
    <source>
        <dbReference type="SAM" id="Coils"/>
    </source>
</evidence>
<evidence type="ECO:0000313" key="4">
    <source>
        <dbReference type="Proteomes" id="UP001249851"/>
    </source>
</evidence>
<feature type="region of interest" description="Disordered" evidence="2">
    <location>
        <begin position="134"/>
        <end position="154"/>
    </location>
</feature>
<dbReference type="Proteomes" id="UP001249851">
    <property type="component" value="Unassembled WGS sequence"/>
</dbReference>
<dbReference type="GO" id="GO:0005737">
    <property type="term" value="C:cytoplasm"/>
    <property type="evidence" value="ECO:0007669"/>
    <property type="project" value="TreeGrafter"/>
</dbReference>
<feature type="region of interest" description="Disordered" evidence="2">
    <location>
        <begin position="23"/>
        <end position="67"/>
    </location>
</feature>
<keyword evidence="4" id="KW-1185">Reference proteome</keyword>
<organism evidence="3 4">
    <name type="scientific">Acropora cervicornis</name>
    <name type="common">Staghorn coral</name>
    <dbReference type="NCBI Taxonomy" id="6130"/>
    <lineage>
        <taxon>Eukaryota</taxon>
        <taxon>Metazoa</taxon>
        <taxon>Cnidaria</taxon>
        <taxon>Anthozoa</taxon>
        <taxon>Hexacorallia</taxon>
        <taxon>Scleractinia</taxon>
        <taxon>Astrocoeniina</taxon>
        <taxon>Acroporidae</taxon>
        <taxon>Acropora</taxon>
    </lineage>
</organism>
<feature type="compositionally biased region" description="Basic residues" evidence="2">
    <location>
        <begin position="455"/>
        <end position="464"/>
    </location>
</feature>
<evidence type="ECO:0000256" key="2">
    <source>
        <dbReference type="SAM" id="MobiDB-lite"/>
    </source>
</evidence>
<proteinExistence type="predicted"/>
<dbReference type="EMBL" id="JARQWQ010000094">
    <property type="protein sequence ID" value="KAK2551734.1"/>
    <property type="molecule type" value="Genomic_DNA"/>
</dbReference>
<feature type="coiled-coil region" evidence="1">
    <location>
        <begin position="240"/>
        <end position="309"/>
    </location>
</feature>
<feature type="coiled-coil region" evidence="1">
    <location>
        <begin position="164"/>
        <end position="191"/>
    </location>
</feature>
<feature type="compositionally biased region" description="Polar residues" evidence="2">
    <location>
        <begin position="48"/>
        <end position="58"/>
    </location>
</feature>
<protein>
    <submittedName>
        <fullName evidence="3">Uncharacterized protein</fullName>
    </submittedName>
</protein>
<name>A0AAD9UVQ6_ACRCE</name>
<sequence length="498" mass="56779">MNDALLETICVNGTRPPYKRPAWVLGHVGNEGQERRRAQTATPRQRNSHASTDSQRPKSTPCRLNVSFRGSSPARCARWKQVHSAKQRSSLEEPHNDDNYMTITLAPGYVLSRTKEKINVTISDDFFKEGCKKGKAKVKSQPPDEKSVEADRDEEMKKLKHSFERQLEEEKETAEIEKVVLQTEMESLQGAFKAYKGTVATEMDFKWKTKMKELRSENDRRKEFLHEKTKEIEGLNKEFQRQIQILVEDHRKEVDNLMEKFAECVQDSEQLKSVLLEMKLLKEKKEELEKELKNKSDILRKTQMELEDKKVKLTAFEEHFAEKASLCEEMRASFQAANRPGHSAGKLSFGLAITDLARFLMPFFGLESSVRNAKSSLQAVILARARCGVSLTAQRTGGLPAGNSESIMCRKRPISAPLTRDEVRKAELSTDVIKGENSRKEKSRIPGYEWESTRTRPHTSHHGSKFSPRTLKASSVRGVRESLVPTLVNFSGQDLENL</sequence>
<dbReference type="PANTHER" id="PTHR21707">
    <property type="entry name" value="FLAGELLUM-ASSOCIATED COILED-COIL DOMAIN-CONTAINING PROTEIN 1"/>
    <property type="match status" value="1"/>
</dbReference>
<reference evidence="3" key="1">
    <citation type="journal article" date="2023" name="G3 (Bethesda)">
        <title>Whole genome assembly and annotation of the endangered Caribbean coral Acropora cervicornis.</title>
        <authorList>
            <person name="Selwyn J.D."/>
            <person name="Vollmer S.V."/>
        </authorList>
    </citation>
    <scope>NUCLEOTIDE SEQUENCE</scope>
    <source>
        <strain evidence="3">K2</strain>
    </source>
</reference>
<accession>A0AAD9UVQ6</accession>
<evidence type="ECO:0000313" key="3">
    <source>
        <dbReference type="EMBL" id="KAK2551734.1"/>
    </source>
</evidence>
<feature type="compositionally biased region" description="Basic and acidic residues" evidence="2">
    <location>
        <begin position="142"/>
        <end position="154"/>
    </location>
</feature>
<gene>
    <name evidence="3" type="ORF">P5673_027336</name>
</gene>
<reference evidence="3" key="2">
    <citation type="journal article" date="2023" name="Science">
        <title>Genomic signatures of disease resistance in endangered staghorn corals.</title>
        <authorList>
            <person name="Vollmer S.V."/>
            <person name="Selwyn J.D."/>
            <person name="Despard B.A."/>
            <person name="Roesel C.L."/>
        </authorList>
    </citation>
    <scope>NUCLEOTIDE SEQUENCE</scope>
    <source>
        <strain evidence="3">K2</strain>
    </source>
</reference>
<dbReference type="PANTHER" id="PTHR21707:SF42">
    <property type="entry name" value="FLAGELLUM-ASSOCIATED COILED-COIL DOMAIN-CONTAINING PROTEIN 1"/>
    <property type="match status" value="1"/>
</dbReference>
<dbReference type="InterPro" id="IPR026674">
    <property type="entry name" value="FLACC1"/>
</dbReference>
<comment type="caution">
    <text evidence="3">The sequence shown here is derived from an EMBL/GenBank/DDBJ whole genome shotgun (WGS) entry which is preliminary data.</text>
</comment>
<keyword evidence="1" id="KW-0175">Coiled coil</keyword>